<dbReference type="InterPro" id="IPR006186">
    <property type="entry name" value="Ser/Thr-sp_prot-phosphatase"/>
</dbReference>
<organism evidence="3 4">
    <name type="scientific">Olpidium bornovanus</name>
    <dbReference type="NCBI Taxonomy" id="278681"/>
    <lineage>
        <taxon>Eukaryota</taxon>
        <taxon>Fungi</taxon>
        <taxon>Fungi incertae sedis</taxon>
        <taxon>Olpidiomycota</taxon>
        <taxon>Olpidiomycotina</taxon>
        <taxon>Olpidiomycetes</taxon>
        <taxon>Olpidiales</taxon>
        <taxon>Olpidiaceae</taxon>
        <taxon>Olpidium</taxon>
    </lineage>
</organism>
<proteinExistence type="predicted"/>
<dbReference type="Pfam" id="PF00149">
    <property type="entry name" value="Metallophos"/>
    <property type="match status" value="1"/>
</dbReference>
<dbReference type="PANTHER" id="PTHR45673">
    <property type="entry name" value="SERINE/THREONINE-PROTEIN PHOSPHATASE 2B CATALYTIC SUBUNIT 1-RELATED"/>
    <property type="match status" value="1"/>
</dbReference>
<dbReference type="Gene3D" id="3.60.21.10">
    <property type="match status" value="2"/>
</dbReference>
<feature type="region of interest" description="Disordered" evidence="1">
    <location>
        <begin position="1"/>
        <end position="45"/>
    </location>
</feature>
<evidence type="ECO:0000256" key="1">
    <source>
        <dbReference type="SAM" id="MobiDB-lite"/>
    </source>
</evidence>
<feature type="domain" description="Serine/threonine specific protein phosphatases" evidence="2">
    <location>
        <begin position="140"/>
        <end position="370"/>
    </location>
</feature>
<dbReference type="OrthoDB" id="5593063at2759"/>
<dbReference type="GO" id="GO:0033192">
    <property type="term" value="F:calmodulin-dependent protein phosphatase activity"/>
    <property type="evidence" value="ECO:0007669"/>
    <property type="project" value="InterPro"/>
</dbReference>
<dbReference type="InterPro" id="IPR029052">
    <property type="entry name" value="Metallo-depent_PP-like"/>
</dbReference>
<evidence type="ECO:0000313" key="3">
    <source>
        <dbReference type="EMBL" id="KAG5463719.1"/>
    </source>
</evidence>
<comment type="caution">
    <text evidence="3">The sequence shown here is derived from an EMBL/GenBank/DDBJ whole genome shotgun (WGS) entry which is preliminary data.</text>
</comment>
<dbReference type="Proteomes" id="UP000673691">
    <property type="component" value="Unassembled WGS sequence"/>
</dbReference>
<dbReference type="InterPro" id="IPR004843">
    <property type="entry name" value="Calcineurin-like_PHP"/>
</dbReference>
<dbReference type="AlphaFoldDB" id="A0A8H8DM73"/>
<evidence type="ECO:0000313" key="4">
    <source>
        <dbReference type="Proteomes" id="UP000673691"/>
    </source>
</evidence>
<gene>
    <name evidence="3" type="ORF">BJ554DRAFT_4152</name>
</gene>
<dbReference type="SUPFAM" id="SSF56300">
    <property type="entry name" value="Metallo-dependent phosphatases"/>
    <property type="match status" value="2"/>
</dbReference>
<evidence type="ECO:0000259" key="2">
    <source>
        <dbReference type="SMART" id="SM00156"/>
    </source>
</evidence>
<reference evidence="3 4" key="1">
    <citation type="journal article" name="Sci. Rep.">
        <title>Genome-scale phylogenetic analyses confirm Olpidium as the closest living zoosporic fungus to the non-flagellated, terrestrial fungi.</title>
        <authorList>
            <person name="Chang Y."/>
            <person name="Rochon D."/>
            <person name="Sekimoto S."/>
            <person name="Wang Y."/>
            <person name="Chovatia M."/>
            <person name="Sandor L."/>
            <person name="Salamov A."/>
            <person name="Grigoriev I.V."/>
            <person name="Stajich J.E."/>
            <person name="Spatafora J.W."/>
        </authorList>
    </citation>
    <scope>NUCLEOTIDE SEQUENCE [LARGE SCALE GENOMIC DNA]</scope>
    <source>
        <strain evidence="3">S191</strain>
    </source>
</reference>
<feature type="compositionally biased region" description="Pro residues" evidence="1">
    <location>
        <begin position="1"/>
        <end position="10"/>
    </location>
</feature>
<dbReference type="GO" id="GO:0097720">
    <property type="term" value="P:calcineurin-mediated signaling"/>
    <property type="evidence" value="ECO:0007669"/>
    <property type="project" value="InterPro"/>
</dbReference>
<sequence>MSNPPSPKTPAAPASPKAQPPPPPPAASDAAAGGKAGGAGGAVSPKLKPALAEINTGPKNWAPANKAMISGSPPAKVDFTVHVMEDGNKVSTQERFCKDVPPPAVTEPSDSEFYYKSTAAPEKKPDVAFLKQHLYREGRLTEEQALFILTTATEILKQEPNLLEVDSPVTVCGDIHGQFYDLMKLFEVGGKPSETKYLFLGDYVDRGVRVTIILVDPTAVRPIPVRSEDLVPDDPAAPEGEPRVPTPYGLFYLQAGMYVPIPGRELRGGGGAALDGGDSPILTSTRVGASAGAPGGFFCGVPLKFDSPRWGWGLRATPGKHKYSEKVYDAVMESFCSLPLAAIMNKQFLCIHGGLSPELNTLDDLRQVGETS</sequence>
<dbReference type="SMART" id="SM00156">
    <property type="entry name" value="PP2Ac"/>
    <property type="match status" value="1"/>
</dbReference>
<dbReference type="EMBL" id="JAEFCI010000186">
    <property type="protein sequence ID" value="KAG5463719.1"/>
    <property type="molecule type" value="Genomic_DNA"/>
</dbReference>
<accession>A0A8H8DM73</accession>
<protein>
    <recommendedName>
        <fullName evidence="2">Serine/threonine specific protein phosphatases domain-containing protein</fullName>
    </recommendedName>
</protein>
<dbReference type="InterPro" id="IPR043360">
    <property type="entry name" value="PP2B"/>
</dbReference>
<keyword evidence="4" id="KW-1185">Reference proteome</keyword>
<name>A0A8H8DM73_9FUNG</name>
<dbReference type="PRINTS" id="PR00114">
    <property type="entry name" value="STPHPHTASE"/>
</dbReference>